<keyword evidence="4" id="KW-0479">Metal-binding</keyword>
<reference evidence="8 9" key="1">
    <citation type="submission" date="2017-08" db="EMBL/GenBank/DDBJ databases">
        <title>Harnessing the power of phylogenomics to disentangle the directionality and signatures of interkingdom host jumping in the parasitic fungal genus Tolypocladium.</title>
        <authorList>
            <person name="Quandt C.A."/>
            <person name="Patterson W."/>
            <person name="Spatafora J.W."/>
        </authorList>
    </citation>
    <scope>NUCLEOTIDE SEQUENCE [LARGE SCALE GENOMIC DNA]</scope>
    <source>
        <strain evidence="8 9">CBS 113982</strain>
    </source>
</reference>
<keyword evidence="5" id="KW-0408">Iron</keyword>
<dbReference type="PANTHER" id="PTHR24304:SF2">
    <property type="entry name" value="24-HYDROXYCHOLESTEROL 7-ALPHA-HYDROXYLASE"/>
    <property type="match status" value="1"/>
</dbReference>
<evidence type="ECO:0000256" key="5">
    <source>
        <dbReference type="ARBA" id="ARBA00023004"/>
    </source>
</evidence>
<evidence type="ECO:0000313" key="9">
    <source>
        <dbReference type="Proteomes" id="UP000236621"/>
    </source>
</evidence>
<dbReference type="SUPFAM" id="SSF48264">
    <property type="entry name" value="Cytochrome P450"/>
    <property type="match status" value="1"/>
</dbReference>
<keyword evidence="6" id="KW-0503">Monooxygenase</keyword>
<evidence type="ECO:0000313" key="8">
    <source>
        <dbReference type="EMBL" id="PNY18153.1"/>
    </source>
</evidence>
<keyword evidence="7" id="KW-0472">Membrane</keyword>
<comment type="similarity">
    <text evidence="2">Belongs to the cytochrome P450 family.</text>
</comment>
<dbReference type="EMBL" id="NRSZ01001325">
    <property type="protein sequence ID" value="PNY18153.1"/>
    <property type="molecule type" value="Genomic_DNA"/>
</dbReference>
<dbReference type="GO" id="GO:0004497">
    <property type="term" value="F:monooxygenase activity"/>
    <property type="evidence" value="ECO:0007669"/>
    <property type="project" value="UniProtKB-KW"/>
</dbReference>
<dbReference type="Gene3D" id="1.10.630.10">
    <property type="entry name" value="Cytochrome P450"/>
    <property type="match status" value="1"/>
</dbReference>
<comment type="cofactor">
    <cofactor evidence="1">
        <name>heme</name>
        <dbReference type="ChEBI" id="CHEBI:30413"/>
    </cofactor>
</comment>
<dbReference type="Pfam" id="PF00067">
    <property type="entry name" value="p450"/>
    <property type="match status" value="1"/>
</dbReference>
<evidence type="ECO:0000256" key="6">
    <source>
        <dbReference type="ARBA" id="ARBA00023033"/>
    </source>
</evidence>
<keyword evidence="3" id="KW-0349">Heme</keyword>
<evidence type="ECO:0000256" key="1">
    <source>
        <dbReference type="ARBA" id="ARBA00001971"/>
    </source>
</evidence>
<dbReference type="InterPro" id="IPR002403">
    <property type="entry name" value="Cyt_P450_E_grp-IV"/>
</dbReference>
<evidence type="ECO:0000256" key="7">
    <source>
        <dbReference type="SAM" id="Phobius"/>
    </source>
</evidence>
<keyword evidence="7" id="KW-0812">Transmembrane</keyword>
<dbReference type="InterPro" id="IPR001128">
    <property type="entry name" value="Cyt_P450"/>
</dbReference>
<dbReference type="CDD" id="cd00302">
    <property type="entry name" value="cytochrome_P450"/>
    <property type="match status" value="1"/>
</dbReference>
<dbReference type="Proteomes" id="UP000236621">
    <property type="component" value="Unassembled WGS sequence"/>
</dbReference>
<keyword evidence="7" id="KW-1133">Transmembrane helix</keyword>
<dbReference type="GO" id="GO:0008168">
    <property type="term" value="F:methyltransferase activity"/>
    <property type="evidence" value="ECO:0007669"/>
    <property type="project" value="UniProtKB-KW"/>
</dbReference>
<protein>
    <submittedName>
        <fullName evidence="8">Obtusifoliol 14-alpha demethylase</fullName>
    </submittedName>
</protein>
<dbReference type="OrthoDB" id="1055148at2759"/>
<dbReference type="PANTHER" id="PTHR24304">
    <property type="entry name" value="CYTOCHROME P450 FAMILY 7"/>
    <property type="match status" value="1"/>
</dbReference>
<feature type="transmembrane region" description="Helical" evidence="7">
    <location>
        <begin position="281"/>
        <end position="309"/>
    </location>
</feature>
<evidence type="ECO:0000256" key="3">
    <source>
        <dbReference type="ARBA" id="ARBA00022617"/>
    </source>
</evidence>
<dbReference type="GO" id="GO:0005506">
    <property type="term" value="F:iron ion binding"/>
    <property type="evidence" value="ECO:0007669"/>
    <property type="project" value="InterPro"/>
</dbReference>
<keyword evidence="9" id="KW-1185">Reference proteome</keyword>
<dbReference type="GO" id="GO:0020037">
    <property type="term" value="F:heme binding"/>
    <property type="evidence" value="ECO:0007669"/>
    <property type="project" value="InterPro"/>
</dbReference>
<dbReference type="GO" id="GO:0016705">
    <property type="term" value="F:oxidoreductase activity, acting on paired donors, with incorporation or reduction of molecular oxygen"/>
    <property type="evidence" value="ECO:0007669"/>
    <property type="project" value="InterPro"/>
</dbReference>
<sequence>MTVVLSAFAAPQSWPAGTSALLFALAVLIVGLTSRRPAFPSNAPPLLKGWPITGSVGFFRARRDFLRAGRDKSPSGQFSFYYGPHPIVALSGPSARTTFYTARGLDLTSGYGPLIDMPLRFTTLLAVAPKVDGLFTGDLTGNFKLLMKGLLPKDCLAAKLHHITADTDDALRKISTLAVIEPFDVMIALVYRLTHRMVGSNDVADNPRLLAETLAVFGGLENSSAIEVMFPNLPTPGKLMRLWGAAKLYWALQRIMKDRRKTGRREPDPMQDMMDHGVDDVLVSAAIIGALFAGLANSGFNIAWILLFLSDDPYWYAEMRAEVDAVVSKHRLSEDETAADILPRLSLDEWETEFPLLELGLRDSIRIIMPGVSMRKNISGKDVQIGDTGQVIPKNAFAVYSLNDVHMDDQLYKNPTRWDPSRYLPGREEDKKAPHAHFAKLEVTTTMAMFLAYYDFTRCDRDGNDAAEPLPKLDPNAIIEKRPATKVFLKCSPRFQFVNGKGGNGNAVG</sequence>
<accession>A0A2K3PSA4</accession>
<dbReference type="InterPro" id="IPR036396">
    <property type="entry name" value="Cyt_P450_sf"/>
</dbReference>
<gene>
    <name evidence="8" type="ORF">TCAP_07602</name>
</gene>
<keyword evidence="6" id="KW-0560">Oxidoreductase</keyword>
<proteinExistence type="inferred from homology"/>
<feature type="transmembrane region" description="Helical" evidence="7">
    <location>
        <begin position="12"/>
        <end position="32"/>
    </location>
</feature>
<keyword evidence="8" id="KW-0489">Methyltransferase</keyword>
<dbReference type="AlphaFoldDB" id="A0A2K3PSA4"/>
<comment type="caution">
    <text evidence="8">The sequence shown here is derived from an EMBL/GenBank/DDBJ whole genome shotgun (WGS) entry which is preliminary data.</text>
</comment>
<dbReference type="STRING" id="45235.A0A2K3PSA4"/>
<dbReference type="GO" id="GO:0032259">
    <property type="term" value="P:methylation"/>
    <property type="evidence" value="ECO:0007669"/>
    <property type="project" value="UniProtKB-KW"/>
</dbReference>
<evidence type="ECO:0000256" key="4">
    <source>
        <dbReference type="ARBA" id="ARBA00022723"/>
    </source>
</evidence>
<keyword evidence="8" id="KW-0808">Transferase</keyword>
<evidence type="ECO:0000256" key="2">
    <source>
        <dbReference type="ARBA" id="ARBA00010617"/>
    </source>
</evidence>
<dbReference type="InterPro" id="IPR050529">
    <property type="entry name" value="CYP450_sterol_14alpha_dmase"/>
</dbReference>
<name>A0A2K3PSA4_9HYPO</name>
<organism evidence="8 9">
    <name type="scientific">Tolypocladium capitatum</name>
    <dbReference type="NCBI Taxonomy" id="45235"/>
    <lineage>
        <taxon>Eukaryota</taxon>
        <taxon>Fungi</taxon>
        <taxon>Dikarya</taxon>
        <taxon>Ascomycota</taxon>
        <taxon>Pezizomycotina</taxon>
        <taxon>Sordariomycetes</taxon>
        <taxon>Hypocreomycetidae</taxon>
        <taxon>Hypocreales</taxon>
        <taxon>Ophiocordycipitaceae</taxon>
        <taxon>Tolypocladium</taxon>
    </lineage>
</organism>
<dbReference type="PRINTS" id="PR00465">
    <property type="entry name" value="EP450IV"/>
</dbReference>